<dbReference type="Pfam" id="PF00376">
    <property type="entry name" value="MerR"/>
    <property type="match status" value="1"/>
</dbReference>
<dbReference type="GO" id="GO:0015689">
    <property type="term" value="P:molybdate ion transport"/>
    <property type="evidence" value="ECO:0007669"/>
    <property type="project" value="InterPro"/>
</dbReference>
<dbReference type="SUPFAM" id="SSF46955">
    <property type="entry name" value="Putative DNA-binding domain"/>
    <property type="match status" value="1"/>
</dbReference>
<keyword evidence="1 2" id="KW-0500">Molybdenum</keyword>
<evidence type="ECO:0000313" key="5">
    <source>
        <dbReference type="EMBL" id="RKQ87390.1"/>
    </source>
</evidence>
<sequence>MADLTLGEAARALGVSADTLRRWDRAGKLRTVRDARNRRLVPEAEIERLSDRPQRPPTGARLSARNRFAGIVRSVEVDGVMALVEIEAGPYIVVAAVTRDSVEELGLAPGVHATAAVKATSVMVERTNP</sequence>
<dbReference type="InterPro" id="IPR004606">
    <property type="entry name" value="Mop_domain"/>
</dbReference>
<dbReference type="GO" id="GO:0006355">
    <property type="term" value="P:regulation of DNA-templated transcription"/>
    <property type="evidence" value="ECO:0007669"/>
    <property type="project" value="InterPro"/>
</dbReference>
<gene>
    <name evidence="5" type="ORF">C8N24_5411</name>
</gene>
<dbReference type="AlphaFoldDB" id="A0A660L750"/>
<dbReference type="Proteomes" id="UP000278962">
    <property type="component" value="Unassembled WGS sequence"/>
</dbReference>
<dbReference type="Gene3D" id="2.40.50.100">
    <property type="match status" value="1"/>
</dbReference>
<dbReference type="EMBL" id="RBIL01000002">
    <property type="protein sequence ID" value="RKQ87390.1"/>
    <property type="molecule type" value="Genomic_DNA"/>
</dbReference>
<evidence type="ECO:0000313" key="6">
    <source>
        <dbReference type="Proteomes" id="UP000278962"/>
    </source>
</evidence>
<feature type="domain" description="Mop" evidence="4">
    <location>
        <begin position="61"/>
        <end position="126"/>
    </location>
</feature>
<evidence type="ECO:0000256" key="2">
    <source>
        <dbReference type="PROSITE-ProRule" id="PRU01213"/>
    </source>
</evidence>
<evidence type="ECO:0000259" key="3">
    <source>
        <dbReference type="PROSITE" id="PS50937"/>
    </source>
</evidence>
<dbReference type="GO" id="GO:0003677">
    <property type="term" value="F:DNA binding"/>
    <property type="evidence" value="ECO:0007669"/>
    <property type="project" value="InterPro"/>
</dbReference>
<dbReference type="NCBIfam" id="TIGR01764">
    <property type="entry name" value="excise"/>
    <property type="match status" value="1"/>
</dbReference>
<dbReference type="Gene3D" id="1.10.1660.10">
    <property type="match status" value="1"/>
</dbReference>
<dbReference type="InterPro" id="IPR010093">
    <property type="entry name" value="SinI_DNA-bd"/>
</dbReference>
<protein>
    <submittedName>
        <fullName evidence="5">Molybdopterin-binding protein</fullName>
    </submittedName>
</protein>
<keyword evidence="6" id="KW-1185">Reference proteome</keyword>
<dbReference type="CDD" id="cd04762">
    <property type="entry name" value="HTH_MerR-trunc"/>
    <property type="match status" value="1"/>
</dbReference>
<dbReference type="NCBIfam" id="TIGR00638">
    <property type="entry name" value="Mop"/>
    <property type="match status" value="1"/>
</dbReference>
<dbReference type="InterPro" id="IPR009061">
    <property type="entry name" value="DNA-bd_dom_put_sf"/>
</dbReference>
<evidence type="ECO:0000259" key="4">
    <source>
        <dbReference type="PROSITE" id="PS51866"/>
    </source>
</evidence>
<dbReference type="PROSITE" id="PS50937">
    <property type="entry name" value="HTH_MERR_2"/>
    <property type="match status" value="1"/>
</dbReference>
<reference evidence="5 6" key="1">
    <citation type="submission" date="2018-10" db="EMBL/GenBank/DDBJ databases">
        <title>Genomic Encyclopedia of Archaeal and Bacterial Type Strains, Phase II (KMG-II): from individual species to whole genera.</title>
        <authorList>
            <person name="Goeker M."/>
        </authorList>
    </citation>
    <scope>NUCLEOTIDE SEQUENCE [LARGE SCALE GENOMIC DNA]</scope>
    <source>
        <strain evidence="5 6">DSM 14954</strain>
    </source>
</reference>
<dbReference type="Pfam" id="PF03459">
    <property type="entry name" value="TOBE"/>
    <property type="match status" value="1"/>
</dbReference>
<dbReference type="SUPFAM" id="SSF50331">
    <property type="entry name" value="MOP-like"/>
    <property type="match status" value="1"/>
</dbReference>
<accession>A0A660L750</accession>
<dbReference type="InterPro" id="IPR008995">
    <property type="entry name" value="Mo/tungstate-bd_C_term_dom"/>
</dbReference>
<organism evidence="5 6">
    <name type="scientific">Solirubrobacter pauli</name>
    <dbReference type="NCBI Taxonomy" id="166793"/>
    <lineage>
        <taxon>Bacteria</taxon>
        <taxon>Bacillati</taxon>
        <taxon>Actinomycetota</taxon>
        <taxon>Thermoleophilia</taxon>
        <taxon>Solirubrobacterales</taxon>
        <taxon>Solirubrobacteraceae</taxon>
        <taxon>Solirubrobacter</taxon>
    </lineage>
</organism>
<dbReference type="InterPro" id="IPR000551">
    <property type="entry name" value="MerR-type_HTH_dom"/>
</dbReference>
<dbReference type="PROSITE" id="PS51866">
    <property type="entry name" value="MOP"/>
    <property type="match status" value="1"/>
</dbReference>
<dbReference type="RefSeq" id="WP_121255905.1">
    <property type="nucleotide sequence ID" value="NZ_RBIL01000002.1"/>
</dbReference>
<name>A0A660L750_9ACTN</name>
<proteinExistence type="predicted"/>
<dbReference type="InterPro" id="IPR005116">
    <property type="entry name" value="Transp-assoc_OB_typ1"/>
</dbReference>
<comment type="caution">
    <text evidence="5">The sequence shown here is derived from an EMBL/GenBank/DDBJ whole genome shotgun (WGS) entry which is preliminary data.</text>
</comment>
<dbReference type="OrthoDB" id="271159at2"/>
<feature type="domain" description="HTH merR-type" evidence="3">
    <location>
        <begin position="1"/>
        <end position="50"/>
    </location>
</feature>
<evidence type="ECO:0000256" key="1">
    <source>
        <dbReference type="ARBA" id="ARBA00022505"/>
    </source>
</evidence>